<gene>
    <name evidence="1" type="ordered locus">Cmaq_1859</name>
</gene>
<dbReference type="OrthoDB" id="382639at2157"/>
<sequence length="98" mass="11132">MVNVSYGKLKRIATKHPAYRMIENGDNIEVLFYPPTEESASSTSEFESSYGETVIRVIGLRRGDVVEITDAFVESGGTRRRLSLDELSFWVNEIEWLA</sequence>
<dbReference type="Proteomes" id="UP000001137">
    <property type="component" value="Chromosome"/>
</dbReference>
<dbReference type="RefSeq" id="WP_012186895.1">
    <property type="nucleotide sequence ID" value="NC_009954.1"/>
</dbReference>
<dbReference type="KEGG" id="cma:Cmaq_1859"/>
<organism evidence="1 2">
    <name type="scientific">Caldivirga maquilingensis (strain ATCC 700844 / DSM 13496 / JCM 10307 / IC-167)</name>
    <dbReference type="NCBI Taxonomy" id="397948"/>
    <lineage>
        <taxon>Archaea</taxon>
        <taxon>Thermoproteota</taxon>
        <taxon>Thermoprotei</taxon>
        <taxon>Thermoproteales</taxon>
        <taxon>Thermoproteaceae</taxon>
        <taxon>Caldivirga</taxon>
    </lineage>
</organism>
<dbReference type="AlphaFoldDB" id="A8MB47"/>
<accession>A8MB47</accession>
<dbReference type="GeneID" id="5709616"/>
<dbReference type="HOGENOM" id="CLU_181971_0_0_2"/>
<dbReference type="EMBL" id="CP000852">
    <property type="protein sequence ID" value="ABW02676.1"/>
    <property type="molecule type" value="Genomic_DNA"/>
</dbReference>
<dbReference type="eggNOG" id="arCOG05511">
    <property type="taxonomic scope" value="Archaea"/>
</dbReference>
<keyword evidence="2" id="KW-1185">Reference proteome</keyword>
<evidence type="ECO:0000313" key="1">
    <source>
        <dbReference type="EMBL" id="ABW02676.1"/>
    </source>
</evidence>
<reference evidence="1 2" key="1">
    <citation type="submission" date="2007-10" db="EMBL/GenBank/DDBJ databases">
        <title>Complete sequence of Caldivirga maquilingensis IC-167.</title>
        <authorList>
            <consortium name="US DOE Joint Genome Institute"/>
            <person name="Copeland A."/>
            <person name="Lucas S."/>
            <person name="Lapidus A."/>
            <person name="Barry K."/>
            <person name="Glavina del Rio T."/>
            <person name="Dalin E."/>
            <person name="Tice H."/>
            <person name="Pitluck S."/>
            <person name="Saunders E."/>
            <person name="Brettin T."/>
            <person name="Bruce D."/>
            <person name="Detter J.C."/>
            <person name="Han C."/>
            <person name="Schmutz J."/>
            <person name="Larimer F."/>
            <person name="Land M."/>
            <person name="Hauser L."/>
            <person name="Kyrpides N."/>
            <person name="Ivanova N."/>
            <person name="Biddle J.F."/>
            <person name="Zhang Z."/>
            <person name="Fitz-Gibbon S.T."/>
            <person name="Lowe T.M."/>
            <person name="Saltikov C."/>
            <person name="House C.H."/>
            <person name="Richardson P."/>
        </authorList>
    </citation>
    <scope>NUCLEOTIDE SEQUENCE [LARGE SCALE GENOMIC DNA]</scope>
    <source>
        <strain evidence="2">ATCC 700844 / DSM 13496 / JCM 10307 / IC-167</strain>
    </source>
</reference>
<dbReference type="STRING" id="397948.Cmaq_1859"/>
<protein>
    <submittedName>
        <fullName evidence="1">Uncharacterized protein</fullName>
    </submittedName>
</protein>
<name>A8MB47_CALMQ</name>
<proteinExistence type="predicted"/>
<evidence type="ECO:0000313" key="2">
    <source>
        <dbReference type="Proteomes" id="UP000001137"/>
    </source>
</evidence>